<dbReference type="GeneID" id="110085112"/>
<feature type="region of interest" description="Disordered" evidence="1">
    <location>
        <begin position="268"/>
        <end position="294"/>
    </location>
</feature>
<feature type="compositionally biased region" description="Basic and acidic residues" evidence="1">
    <location>
        <begin position="280"/>
        <end position="294"/>
    </location>
</feature>
<keyword evidence="2" id="KW-1185">Reference proteome</keyword>
<dbReference type="RefSeq" id="XP_072858897.1">
    <property type="nucleotide sequence ID" value="XM_073002796.1"/>
</dbReference>
<dbReference type="InterPro" id="IPR027963">
    <property type="entry name" value="MEIOC"/>
</dbReference>
<reference evidence="3" key="1">
    <citation type="submission" date="2025-08" db="UniProtKB">
        <authorList>
            <consortium name="RefSeq"/>
        </authorList>
    </citation>
    <scope>IDENTIFICATION</scope>
</reference>
<dbReference type="PANTHER" id="PTHR33861">
    <property type="entry name" value="PROTEIN CBG18333"/>
    <property type="match status" value="1"/>
</dbReference>
<accession>A0ABM5GML0</accession>
<sequence>MKMVAEGAPPLAAPFPAGAPRPEVEQVKTSNLCWFENVTQLGNNGFHIESGDMVKQSTTFSCCKPQVNSPNMDTQFFSPIFGGITNTPSSVDSSQFYTGWSACGDDANTVAALHDCTQKRAQVNLSYSGNGPDMFGLVTNILEEPEKQEAATDWNSLSRLFPPVWSSDFQNNSSLSGLFPMKILGNDDLTNLVDVQQSYEENWQKASSVELLKNELNDLHVIGSWESPGSVCIQSPEDILKNADPENKALKSIGTNEGNFVRVQNYNKNSHGSTPSSHNKIKDTTNKECQKSGRGREMMMRNDTEGSSNNFIQLSNSPIGGIWDPVIQENNLCPEQYTGFTTTHECQEFSYLSEHFLSSALNTENSFPEAVETEFQENYPQNSHHNIRMSVTFHNGEHKGPLQPQKAPCSQSALKPTARNMKSSYNGYTWLETKRPNPSAVSCATYGKQKEMSSVQSGGPSTKRSPGQLSYSQKPSGPSLRNDGKQQLFANIPSISGYSSSRENQKQPRNPVGHSQIHSLAASEGYCGKVSVNAPSSCLSQQHSLINESAKHHRFNNKQNRYNTDERRGQYEGRQRNHSIPHTRYVGPDQPQLEIWGRKPEPNGAALTDFINPSFLPLFPLVSGYKPMPSFPPLNPHLFSSPANVTFSLLPFPWAELADLLPYDDLPHLSPFLNDLFCGETASPCLAFPPPPSQYRPPRSRSGPANELHIHLEECYEQWRALERERKKTEADLARSFPGKRVSISSNAPFSQLPAKPSRVDRLIVDQFREQARVHSLVGKMQHLCEIPVHRNISATLGRHLEAICATQAKRKEEIINAVNPQRLGMSRYNKEKDVLALAAAIKDLAFFTRKTRTALWCAFQMTLPKTSAGILVKKEEVEKALQGLCPVDCSFRVKILAEQEDKENQRENPNEPQPVIK</sequence>
<feature type="compositionally biased region" description="Basic and acidic residues" evidence="1">
    <location>
        <begin position="563"/>
        <end position="575"/>
    </location>
</feature>
<feature type="compositionally biased region" description="Polar residues" evidence="1">
    <location>
        <begin position="408"/>
        <end position="417"/>
    </location>
</feature>
<feature type="compositionally biased region" description="Polar residues" evidence="1">
    <location>
        <begin position="452"/>
        <end position="476"/>
    </location>
</feature>
<dbReference type="PANTHER" id="PTHR33861:SF4">
    <property type="entry name" value="MEIOSIS-SPECIFIC COILED-COIL DOMAIN-CONTAINING PROTEIN MEIOC"/>
    <property type="match status" value="1"/>
</dbReference>
<feature type="compositionally biased region" description="Polar residues" evidence="1">
    <location>
        <begin position="268"/>
        <end position="278"/>
    </location>
</feature>
<dbReference type="Pfam" id="PF15189">
    <property type="entry name" value="MEIOC"/>
    <property type="match status" value="1"/>
</dbReference>
<feature type="region of interest" description="Disordered" evidence="1">
    <location>
        <begin position="553"/>
        <end position="590"/>
    </location>
</feature>
<feature type="region of interest" description="Disordered" evidence="1">
    <location>
        <begin position="396"/>
        <end position="417"/>
    </location>
</feature>
<name>A0ABM5GML0_9SAUR</name>
<protein>
    <submittedName>
        <fullName evidence="3">Uncharacterized protein isoform X1</fullName>
    </submittedName>
</protein>
<dbReference type="Proteomes" id="UP001652642">
    <property type="component" value="Chromosome 6"/>
</dbReference>
<feature type="region of interest" description="Disordered" evidence="1">
    <location>
        <begin position="436"/>
        <end position="516"/>
    </location>
</feature>
<evidence type="ECO:0000313" key="2">
    <source>
        <dbReference type="Proteomes" id="UP001652642"/>
    </source>
</evidence>
<evidence type="ECO:0000256" key="1">
    <source>
        <dbReference type="SAM" id="MobiDB-lite"/>
    </source>
</evidence>
<feature type="compositionally biased region" description="Polar residues" evidence="1">
    <location>
        <begin position="493"/>
        <end position="502"/>
    </location>
</feature>
<evidence type="ECO:0000313" key="3">
    <source>
        <dbReference type="RefSeq" id="XP_072858897.1"/>
    </source>
</evidence>
<gene>
    <name evidence="3" type="primary">LOC110085112</name>
</gene>
<proteinExistence type="predicted"/>
<organism evidence="2 3">
    <name type="scientific">Pogona vitticeps</name>
    <name type="common">central bearded dragon</name>
    <dbReference type="NCBI Taxonomy" id="103695"/>
    <lineage>
        <taxon>Eukaryota</taxon>
        <taxon>Metazoa</taxon>
        <taxon>Chordata</taxon>
        <taxon>Craniata</taxon>
        <taxon>Vertebrata</taxon>
        <taxon>Euteleostomi</taxon>
        <taxon>Lepidosauria</taxon>
        <taxon>Squamata</taxon>
        <taxon>Bifurcata</taxon>
        <taxon>Unidentata</taxon>
        <taxon>Episquamata</taxon>
        <taxon>Toxicofera</taxon>
        <taxon>Iguania</taxon>
        <taxon>Acrodonta</taxon>
        <taxon>Agamidae</taxon>
        <taxon>Amphibolurinae</taxon>
        <taxon>Pogona</taxon>
    </lineage>
</organism>